<dbReference type="Proteomes" id="UP000831701">
    <property type="component" value="Chromosome 1"/>
</dbReference>
<reference evidence="1" key="1">
    <citation type="submission" date="2022-04" db="EMBL/GenBank/DDBJ databases">
        <title>Jade perch genome.</title>
        <authorList>
            <person name="Chao B."/>
        </authorList>
    </citation>
    <scope>NUCLEOTIDE SEQUENCE</scope>
    <source>
        <strain evidence="1">CB-2022</strain>
    </source>
</reference>
<name>A0ACB8X9T6_9TELE</name>
<accession>A0ACB8X9T6</accession>
<organism evidence="1 2">
    <name type="scientific">Scortum barcoo</name>
    <name type="common">barcoo grunter</name>
    <dbReference type="NCBI Taxonomy" id="214431"/>
    <lineage>
        <taxon>Eukaryota</taxon>
        <taxon>Metazoa</taxon>
        <taxon>Chordata</taxon>
        <taxon>Craniata</taxon>
        <taxon>Vertebrata</taxon>
        <taxon>Euteleostomi</taxon>
        <taxon>Actinopterygii</taxon>
        <taxon>Neopterygii</taxon>
        <taxon>Teleostei</taxon>
        <taxon>Neoteleostei</taxon>
        <taxon>Acanthomorphata</taxon>
        <taxon>Eupercaria</taxon>
        <taxon>Centrarchiformes</taxon>
        <taxon>Terapontoidei</taxon>
        <taxon>Terapontidae</taxon>
        <taxon>Scortum</taxon>
    </lineage>
</organism>
<sequence length="453" mass="51256">MAHGDLMSAPSWVGAVAAKDLRTAGISTLEALMEHAGPDLQETAGLAAGLGWRSQRSVGRLLDHWRACLTGQERRMLGEYSRGQTAPCSDDPFPSLIICPSSNQQGEVNLKEAKGKVLSALMVRCLNRQKLQHRSRLPWRAHLSLDLKLHLQSTDYGSFLANEASPLTVSVIDDKLKEKMVVEFRHMRNQSYEPLASFMDFITYSYMIDNVILLITGTLHQRAISELVPKCHPLGSFEQMEAVNIAQTPAELYNAILVDTPLAAFFQDCISEQDLDEMNIEIIRNTLYKAYLEAFYKFCSNLGGTTADTMCPILEFEADRRAFIITINSFGTELSKEDRAKLFPHCGKLYPEGLAQLARADDYEQVKAVADFYPEYKLLFEGAGSNPGDKTLEDRFFEHEVKLNKLAFLNQFHFSVFYAYVKLKEQECRNIVWIAECIAQRHRAKIDNYIPIF</sequence>
<comment type="caution">
    <text evidence="1">The sequence shown here is derived from an EMBL/GenBank/DDBJ whole genome shotgun (WGS) entry which is preliminary data.</text>
</comment>
<gene>
    <name evidence="1" type="ORF">L3Q82_000116</name>
</gene>
<evidence type="ECO:0000313" key="1">
    <source>
        <dbReference type="EMBL" id="KAI3376860.1"/>
    </source>
</evidence>
<proteinExistence type="predicted"/>
<evidence type="ECO:0000313" key="2">
    <source>
        <dbReference type="Proteomes" id="UP000831701"/>
    </source>
</evidence>
<dbReference type="EMBL" id="CM041531">
    <property type="protein sequence ID" value="KAI3376860.1"/>
    <property type="molecule type" value="Genomic_DNA"/>
</dbReference>
<keyword evidence="2" id="KW-1185">Reference proteome</keyword>
<protein>
    <submittedName>
        <fullName evidence="1">Uncharacterized protein</fullName>
    </submittedName>
</protein>